<dbReference type="CDD" id="cd03768">
    <property type="entry name" value="SR_ResInv"/>
    <property type="match status" value="1"/>
</dbReference>
<dbReference type="PROSITE" id="PS00397">
    <property type="entry name" value="RECOMBINASES_1"/>
    <property type="match status" value="1"/>
</dbReference>
<gene>
    <name evidence="8" type="primary">tnpR3</name>
    <name evidence="8" type="ORF">EPIR_pEPIR37032</name>
</gene>
<dbReference type="SUPFAM" id="SSF53041">
    <property type="entry name" value="Resolvase-like"/>
    <property type="match status" value="1"/>
</dbReference>
<dbReference type="GO" id="GO:0015074">
    <property type="term" value="P:DNA integration"/>
    <property type="evidence" value="ECO:0007669"/>
    <property type="project" value="UniProtKB-KW"/>
</dbReference>
<dbReference type="GO" id="GO:0000150">
    <property type="term" value="F:DNA strand exchange activity"/>
    <property type="evidence" value="ECO:0007669"/>
    <property type="project" value="InterPro"/>
</dbReference>
<dbReference type="Gene3D" id="1.10.10.60">
    <property type="entry name" value="Homeodomain-like"/>
    <property type="match status" value="1"/>
</dbReference>
<dbReference type="InterPro" id="IPR006119">
    <property type="entry name" value="Resolv_N"/>
</dbReference>
<keyword evidence="3" id="KW-0238">DNA-binding</keyword>
<dbReference type="EMBL" id="HE792893">
    <property type="protein sequence ID" value="CCG55409.1"/>
    <property type="molecule type" value="Genomic_DNA"/>
</dbReference>
<proteinExistence type="inferred from homology"/>
<dbReference type="PANTHER" id="PTHR30461:SF2">
    <property type="entry name" value="SERINE RECOMBINASE PINE-RELATED"/>
    <property type="match status" value="1"/>
</dbReference>
<protein>
    <submittedName>
        <fullName evidence="8">Resolvase-domain containing protein</fullName>
    </submittedName>
</protein>
<name>V5Z2Z5_9GAMM</name>
<evidence type="ECO:0000256" key="3">
    <source>
        <dbReference type="ARBA" id="ARBA00023125"/>
    </source>
</evidence>
<dbReference type="InterPro" id="IPR050639">
    <property type="entry name" value="SSR_resolvase"/>
</dbReference>
<comment type="similarity">
    <text evidence="1">Belongs to the site-specific recombinase resolvase family.</text>
</comment>
<organism evidence="8">
    <name type="scientific">Erwinia piriflorinigrans CFBP 5888</name>
    <dbReference type="NCBI Taxonomy" id="1161919"/>
    <lineage>
        <taxon>Bacteria</taxon>
        <taxon>Pseudomonadati</taxon>
        <taxon>Pseudomonadota</taxon>
        <taxon>Gammaproteobacteria</taxon>
        <taxon>Enterobacterales</taxon>
        <taxon>Erwiniaceae</taxon>
        <taxon>Erwinia</taxon>
    </lineage>
</organism>
<dbReference type="PANTHER" id="PTHR30461">
    <property type="entry name" value="DNA-INVERTASE FROM LAMBDOID PROPHAGE"/>
    <property type="match status" value="1"/>
</dbReference>
<dbReference type="SUPFAM" id="SSF46689">
    <property type="entry name" value="Homeodomain-like"/>
    <property type="match status" value="1"/>
</dbReference>
<dbReference type="PROSITE" id="PS00398">
    <property type="entry name" value="RECOMBINASES_2"/>
    <property type="match status" value="1"/>
</dbReference>
<accession>V5Z2Z5</accession>
<dbReference type="InterPro" id="IPR036162">
    <property type="entry name" value="Resolvase-like_N_sf"/>
</dbReference>
<keyword evidence="8" id="KW-0614">Plasmid</keyword>
<evidence type="ECO:0000313" key="8">
    <source>
        <dbReference type="EMBL" id="CCG55409.1"/>
    </source>
</evidence>
<evidence type="ECO:0000256" key="1">
    <source>
        <dbReference type="ARBA" id="ARBA00009913"/>
    </source>
</evidence>
<evidence type="ECO:0000256" key="5">
    <source>
        <dbReference type="PIRSR" id="PIRSR606118-50"/>
    </source>
</evidence>
<dbReference type="GO" id="GO:0003677">
    <property type="term" value="F:DNA binding"/>
    <property type="evidence" value="ECO:0007669"/>
    <property type="project" value="UniProtKB-KW"/>
</dbReference>
<sequence>MSRVFAYCRVSTLEQNTENQRREIEAAGFAVKPQRLIEEHISGSVAASERPGFIRLLDRMEDGDVLIVTKLDRLGRNAMDIRKTVELLAVSDIRVHCLALGGVDLTSPAGKMTMQVISAVAEFERDLLLERTHAGIERAKASGKRLGRPPVLNGEDKLRVIARLDAGASVSAVAREFGTTRQTILRVRASVASNKI</sequence>
<keyword evidence="2" id="KW-0229">DNA integration</keyword>
<dbReference type="Pfam" id="PF02796">
    <property type="entry name" value="HTH_7"/>
    <property type="match status" value="1"/>
</dbReference>
<dbReference type="InterPro" id="IPR009057">
    <property type="entry name" value="Homeodomain-like_sf"/>
</dbReference>
<feature type="active site" description="O-(5'-phospho-DNA)-serine intermediate" evidence="5 6">
    <location>
        <position position="11"/>
    </location>
</feature>
<dbReference type="CDD" id="cd00569">
    <property type="entry name" value="HTH_Hin_like"/>
    <property type="match status" value="1"/>
</dbReference>
<evidence type="ECO:0000256" key="4">
    <source>
        <dbReference type="ARBA" id="ARBA00023172"/>
    </source>
</evidence>
<reference evidence="8" key="1">
    <citation type="journal article" date="2013" name="Syst. Appl. Microbiol.">
        <title>Phylogenetic position and virulence apparatus of the pear flower necrosis pathogen Erwinia piriflorinigrans CFBP 5888T as assessed by comparative genomics.</title>
        <authorList>
            <person name="Smits T.H."/>
            <person name="Rezzonico F."/>
            <person name="Lopez M.M."/>
            <person name="Blom J."/>
            <person name="Goesmann A."/>
            <person name="Frey J.E."/>
            <person name="Duffy B."/>
        </authorList>
    </citation>
    <scope>NUCLEOTIDE SEQUENCE [LARGE SCALE GENOMIC DNA]</scope>
    <source>
        <strain evidence="8">CFBP 5888</strain>
        <plasmid evidence="8">pEPIR37</plasmid>
    </source>
</reference>
<dbReference type="Pfam" id="PF00239">
    <property type="entry name" value="Resolvase"/>
    <property type="match status" value="1"/>
</dbReference>
<evidence type="ECO:0000259" key="7">
    <source>
        <dbReference type="PROSITE" id="PS51736"/>
    </source>
</evidence>
<dbReference type="RefSeq" id="WP_023651666.1">
    <property type="nucleotide sequence ID" value="NC_022963.1"/>
</dbReference>
<feature type="domain" description="Resolvase/invertase-type recombinase catalytic" evidence="7">
    <location>
        <begin position="3"/>
        <end position="143"/>
    </location>
</feature>
<evidence type="ECO:0000256" key="6">
    <source>
        <dbReference type="PROSITE-ProRule" id="PRU10137"/>
    </source>
</evidence>
<keyword evidence="4" id="KW-0233">DNA recombination</keyword>
<dbReference type="Gene3D" id="3.40.50.1390">
    <property type="entry name" value="Resolvase, N-terminal catalytic domain"/>
    <property type="match status" value="1"/>
</dbReference>
<dbReference type="SMART" id="SM00857">
    <property type="entry name" value="Resolvase"/>
    <property type="match status" value="1"/>
</dbReference>
<dbReference type="InterPro" id="IPR006118">
    <property type="entry name" value="Recombinase_CS"/>
</dbReference>
<dbReference type="AlphaFoldDB" id="V5Z2Z5"/>
<evidence type="ECO:0000256" key="2">
    <source>
        <dbReference type="ARBA" id="ARBA00022908"/>
    </source>
</evidence>
<dbReference type="InterPro" id="IPR006120">
    <property type="entry name" value="Resolvase_HTH_dom"/>
</dbReference>
<dbReference type="PROSITE" id="PS51736">
    <property type="entry name" value="RECOMBINASES_3"/>
    <property type="match status" value="1"/>
</dbReference>
<geneLocation type="plasmid" evidence="8">
    <name>pEPIR37</name>
</geneLocation>